<comment type="caution">
    <text evidence="1">The sequence shown here is derived from an EMBL/GenBank/DDBJ whole genome shotgun (WGS) entry which is preliminary data.</text>
</comment>
<evidence type="ECO:0000313" key="2">
    <source>
        <dbReference type="Proteomes" id="UP001055072"/>
    </source>
</evidence>
<proteinExistence type="predicted"/>
<protein>
    <submittedName>
        <fullName evidence="1">Uncharacterized protein</fullName>
    </submittedName>
</protein>
<gene>
    <name evidence="1" type="ORF">BDY19DRAFT_997751</name>
</gene>
<organism evidence="1 2">
    <name type="scientific">Irpex rosettiformis</name>
    <dbReference type="NCBI Taxonomy" id="378272"/>
    <lineage>
        <taxon>Eukaryota</taxon>
        <taxon>Fungi</taxon>
        <taxon>Dikarya</taxon>
        <taxon>Basidiomycota</taxon>
        <taxon>Agaricomycotina</taxon>
        <taxon>Agaricomycetes</taxon>
        <taxon>Polyporales</taxon>
        <taxon>Irpicaceae</taxon>
        <taxon>Irpex</taxon>
    </lineage>
</organism>
<dbReference type="Proteomes" id="UP001055072">
    <property type="component" value="Unassembled WGS sequence"/>
</dbReference>
<dbReference type="EMBL" id="MU274943">
    <property type="protein sequence ID" value="KAI0084395.1"/>
    <property type="molecule type" value="Genomic_DNA"/>
</dbReference>
<keyword evidence="2" id="KW-1185">Reference proteome</keyword>
<name>A0ACB8TQS9_9APHY</name>
<evidence type="ECO:0000313" key="1">
    <source>
        <dbReference type="EMBL" id="KAI0084395.1"/>
    </source>
</evidence>
<accession>A0ACB8TQS9</accession>
<reference evidence="1" key="1">
    <citation type="journal article" date="2021" name="Environ. Microbiol.">
        <title>Gene family expansions and transcriptome signatures uncover fungal adaptations to wood decay.</title>
        <authorList>
            <person name="Hage H."/>
            <person name="Miyauchi S."/>
            <person name="Viragh M."/>
            <person name="Drula E."/>
            <person name="Min B."/>
            <person name="Chaduli D."/>
            <person name="Navarro D."/>
            <person name="Favel A."/>
            <person name="Norest M."/>
            <person name="Lesage-Meessen L."/>
            <person name="Balint B."/>
            <person name="Merenyi Z."/>
            <person name="de Eugenio L."/>
            <person name="Morin E."/>
            <person name="Martinez A.T."/>
            <person name="Baldrian P."/>
            <person name="Stursova M."/>
            <person name="Martinez M.J."/>
            <person name="Novotny C."/>
            <person name="Magnuson J.K."/>
            <person name="Spatafora J.W."/>
            <person name="Maurice S."/>
            <person name="Pangilinan J."/>
            <person name="Andreopoulos W."/>
            <person name="LaButti K."/>
            <person name="Hundley H."/>
            <person name="Na H."/>
            <person name="Kuo A."/>
            <person name="Barry K."/>
            <person name="Lipzen A."/>
            <person name="Henrissat B."/>
            <person name="Riley R."/>
            <person name="Ahrendt S."/>
            <person name="Nagy L.G."/>
            <person name="Grigoriev I.V."/>
            <person name="Martin F."/>
            <person name="Rosso M.N."/>
        </authorList>
    </citation>
    <scope>NUCLEOTIDE SEQUENCE</scope>
    <source>
        <strain evidence="1">CBS 384.51</strain>
    </source>
</reference>
<sequence length="123" mass="13550">MSGMIDSDDLSGARTVMRANWSVTPTIPRLGDCYKPLHLRPADLPSLLTLRGSMHAAASVLPDRLVQWFNLVGHESVMKWDLERIAQTIPLENSAKGSLKSNLCSRQQERTIAAKRPSPVSGK</sequence>